<evidence type="ECO:0000256" key="4">
    <source>
        <dbReference type="ARBA" id="ARBA00022729"/>
    </source>
</evidence>
<dbReference type="InterPro" id="IPR032675">
    <property type="entry name" value="LRR_dom_sf"/>
</dbReference>
<evidence type="ECO:0000256" key="10">
    <source>
        <dbReference type="SAM" id="SignalP"/>
    </source>
</evidence>
<dbReference type="InterPro" id="IPR046956">
    <property type="entry name" value="RLP23-like"/>
</dbReference>
<comment type="subcellular location">
    <subcellularLocation>
        <location evidence="1">Membrane</location>
        <topology evidence="1">Single-pass type I membrane protein</topology>
    </subcellularLocation>
</comment>
<evidence type="ECO:0000256" key="3">
    <source>
        <dbReference type="ARBA" id="ARBA00022692"/>
    </source>
</evidence>
<keyword evidence="3" id="KW-0812">Transmembrane</keyword>
<dbReference type="AlphaFoldDB" id="A0A2K3K2G4"/>
<organism evidence="12 13">
    <name type="scientific">Trifolium pratense</name>
    <name type="common">Red clover</name>
    <dbReference type="NCBI Taxonomy" id="57577"/>
    <lineage>
        <taxon>Eukaryota</taxon>
        <taxon>Viridiplantae</taxon>
        <taxon>Streptophyta</taxon>
        <taxon>Embryophyta</taxon>
        <taxon>Tracheophyta</taxon>
        <taxon>Spermatophyta</taxon>
        <taxon>Magnoliopsida</taxon>
        <taxon>eudicotyledons</taxon>
        <taxon>Gunneridae</taxon>
        <taxon>Pentapetalae</taxon>
        <taxon>rosids</taxon>
        <taxon>fabids</taxon>
        <taxon>Fabales</taxon>
        <taxon>Fabaceae</taxon>
        <taxon>Papilionoideae</taxon>
        <taxon>50 kb inversion clade</taxon>
        <taxon>NPAAA clade</taxon>
        <taxon>Hologalegina</taxon>
        <taxon>IRL clade</taxon>
        <taxon>Trifolieae</taxon>
        <taxon>Trifolium</taxon>
    </lineage>
</organism>
<gene>
    <name evidence="12" type="ORF">L195_g060194</name>
</gene>
<protein>
    <submittedName>
        <fullName evidence="12">Receptor-like protein kinase</fullName>
    </submittedName>
</protein>
<feature type="domain" description="Leucine-rich repeat-containing N-terminal plant-type" evidence="11">
    <location>
        <begin position="27"/>
        <end position="77"/>
    </location>
</feature>
<dbReference type="GO" id="GO:0016020">
    <property type="term" value="C:membrane"/>
    <property type="evidence" value="ECO:0007669"/>
    <property type="project" value="UniProtKB-SubCell"/>
</dbReference>
<keyword evidence="6" id="KW-1133">Transmembrane helix</keyword>
<proteinExistence type="predicted"/>
<accession>A0A2K3K2G4</accession>
<evidence type="ECO:0000256" key="5">
    <source>
        <dbReference type="ARBA" id="ARBA00022737"/>
    </source>
</evidence>
<dbReference type="EMBL" id="ASHM01136822">
    <property type="protein sequence ID" value="PNX60464.1"/>
    <property type="molecule type" value="Genomic_DNA"/>
</dbReference>
<name>A0A2K3K2G4_TRIPR</name>
<keyword evidence="2" id="KW-0433">Leucine-rich repeat</keyword>
<keyword evidence="12" id="KW-0418">Kinase</keyword>
<dbReference type="STRING" id="57577.A0A2K3K2G4"/>
<comment type="caution">
    <text evidence="12">The sequence shown here is derived from an EMBL/GenBank/DDBJ whole genome shotgun (WGS) entry which is preliminary data.</text>
</comment>
<reference evidence="12 13" key="1">
    <citation type="journal article" date="2014" name="Am. J. Bot.">
        <title>Genome assembly and annotation for red clover (Trifolium pratense; Fabaceae).</title>
        <authorList>
            <person name="Istvanek J."/>
            <person name="Jaros M."/>
            <person name="Krenek A."/>
            <person name="Repkova J."/>
        </authorList>
    </citation>
    <scope>NUCLEOTIDE SEQUENCE [LARGE SCALE GENOMIC DNA]</scope>
    <source>
        <strain evidence="13">cv. Tatra</strain>
        <tissue evidence="12">Young leaves</tissue>
    </source>
</reference>
<keyword evidence="5" id="KW-0677">Repeat</keyword>
<feature type="signal peptide" evidence="10">
    <location>
        <begin position="1"/>
        <end position="21"/>
    </location>
</feature>
<evidence type="ECO:0000313" key="13">
    <source>
        <dbReference type="Proteomes" id="UP000236291"/>
    </source>
</evidence>
<feature type="non-terminal residue" evidence="12">
    <location>
        <position position="94"/>
    </location>
</feature>
<sequence>MAWLLLCMHLLIFHFPSFSSSFNFLCHNDESSALLQFKSSFTIYTNPYTDYGEPYHLKTATWKKGTDCCSWHGVTCDTISGHVVGLNLGCEGIK</sequence>
<keyword evidence="8 12" id="KW-0675">Receptor</keyword>
<dbReference type="GO" id="GO:0016301">
    <property type="term" value="F:kinase activity"/>
    <property type="evidence" value="ECO:0007669"/>
    <property type="project" value="UniProtKB-KW"/>
</dbReference>
<keyword evidence="12" id="KW-0808">Transferase</keyword>
<dbReference type="Pfam" id="PF08263">
    <property type="entry name" value="LRRNT_2"/>
    <property type="match status" value="1"/>
</dbReference>
<reference evidence="12 13" key="2">
    <citation type="journal article" date="2017" name="Front. Plant Sci.">
        <title>Gene Classification and Mining of Molecular Markers Useful in Red Clover (Trifolium pratense) Breeding.</title>
        <authorList>
            <person name="Istvanek J."/>
            <person name="Dluhosova J."/>
            <person name="Dluhos P."/>
            <person name="Patkova L."/>
            <person name="Nedelnik J."/>
            <person name="Repkova J."/>
        </authorList>
    </citation>
    <scope>NUCLEOTIDE SEQUENCE [LARGE SCALE GENOMIC DNA]</scope>
    <source>
        <strain evidence="13">cv. Tatra</strain>
        <tissue evidence="12">Young leaves</tissue>
    </source>
</reference>
<keyword evidence="7" id="KW-0472">Membrane</keyword>
<evidence type="ECO:0000313" key="12">
    <source>
        <dbReference type="EMBL" id="PNX60464.1"/>
    </source>
</evidence>
<dbReference type="Gene3D" id="3.80.10.10">
    <property type="entry name" value="Ribonuclease Inhibitor"/>
    <property type="match status" value="1"/>
</dbReference>
<evidence type="ECO:0000256" key="6">
    <source>
        <dbReference type="ARBA" id="ARBA00022989"/>
    </source>
</evidence>
<dbReference type="PANTHER" id="PTHR48061">
    <property type="entry name" value="LEUCINE-RICH REPEAT RECEPTOR PROTEIN KINASE EMS1-LIKE-RELATED"/>
    <property type="match status" value="1"/>
</dbReference>
<dbReference type="InterPro" id="IPR013210">
    <property type="entry name" value="LRR_N_plant-typ"/>
</dbReference>
<keyword evidence="4 10" id="KW-0732">Signal</keyword>
<evidence type="ECO:0000256" key="1">
    <source>
        <dbReference type="ARBA" id="ARBA00004479"/>
    </source>
</evidence>
<evidence type="ECO:0000256" key="9">
    <source>
        <dbReference type="ARBA" id="ARBA00023180"/>
    </source>
</evidence>
<dbReference type="Proteomes" id="UP000236291">
    <property type="component" value="Unassembled WGS sequence"/>
</dbReference>
<evidence type="ECO:0000256" key="8">
    <source>
        <dbReference type="ARBA" id="ARBA00023170"/>
    </source>
</evidence>
<dbReference type="PANTHER" id="PTHR48061:SF50">
    <property type="entry name" value="LEUCINE-RICH REPEAT-CONTAINING N-TERMINAL PLANT-TYPE DOMAIN-CONTAINING PROTEIN"/>
    <property type="match status" value="1"/>
</dbReference>
<evidence type="ECO:0000256" key="7">
    <source>
        <dbReference type="ARBA" id="ARBA00023136"/>
    </source>
</evidence>
<evidence type="ECO:0000256" key="2">
    <source>
        <dbReference type="ARBA" id="ARBA00022614"/>
    </source>
</evidence>
<evidence type="ECO:0000259" key="11">
    <source>
        <dbReference type="Pfam" id="PF08263"/>
    </source>
</evidence>
<keyword evidence="9" id="KW-0325">Glycoprotein</keyword>
<feature type="chain" id="PRO_5014340493" evidence="10">
    <location>
        <begin position="22"/>
        <end position="94"/>
    </location>
</feature>